<accession>A0ABP4EPV9</accession>
<sequence>MRSCVEHTFARMKNYKILRDCRQKGDGLHHAVQAVAHNLALGT</sequence>
<organism evidence="1 2">
    <name type="scientific">Kitasatospora arboriphila</name>
    <dbReference type="NCBI Taxonomy" id="258052"/>
    <lineage>
        <taxon>Bacteria</taxon>
        <taxon>Bacillati</taxon>
        <taxon>Actinomycetota</taxon>
        <taxon>Actinomycetes</taxon>
        <taxon>Kitasatosporales</taxon>
        <taxon>Streptomycetaceae</taxon>
        <taxon>Kitasatospora</taxon>
    </lineage>
</organism>
<name>A0ABP4EPV9_9ACTN</name>
<proteinExistence type="predicted"/>
<keyword evidence="2" id="KW-1185">Reference proteome</keyword>
<gene>
    <name evidence="1" type="ORF">GCM10009663_63060</name>
</gene>
<dbReference type="EMBL" id="BAAALD010000089">
    <property type="protein sequence ID" value="GAA1113655.1"/>
    <property type="molecule type" value="Genomic_DNA"/>
</dbReference>
<dbReference type="Proteomes" id="UP001499987">
    <property type="component" value="Unassembled WGS sequence"/>
</dbReference>
<comment type="caution">
    <text evidence="1">The sequence shown here is derived from an EMBL/GenBank/DDBJ whole genome shotgun (WGS) entry which is preliminary data.</text>
</comment>
<evidence type="ECO:0008006" key="3">
    <source>
        <dbReference type="Google" id="ProtNLM"/>
    </source>
</evidence>
<evidence type="ECO:0000313" key="2">
    <source>
        <dbReference type="Proteomes" id="UP001499987"/>
    </source>
</evidence>
<protein>
    <recommendedName>
        <fullName evidence="3">Transposase</fullName>
    </recommendedName>
</protein>
<evidence type="ECO:0000313" key="1">
    <source>
        <dbReference type="EMBL" id="GAA1113655.1"/>
    </source>
</evidence>
<reference evidence="2" key="1">
    <citation type="journal article" date="2019" name="Int. J. Syst. Evol. Microbiol.">
        <title>The Global Catalogue of Microorganisms (GCM) 10K type strain sequencing project: providing services to taxonomists for standard genome sequencing and annotation.</title>
        <authorList>
            <consortium name="The Broad Institute Genomics Platform"/>
            <consortium name="The Broad Institute Genome Sequencing Center for Infectious Disease"/>
            <person name="Wu L."/>
            <person name="Ma J."/>
        </authorList>
    </citation>
    <scope>NUCLEOTIDE SEQUENCE [LARGE SCALE GENOMIC DNA]</scope>
    <source>
        <strain evidence="2">JCM 13002</strain>
    </source>
</reference>